<keyword evidence="3" id="KW-1185">Reference proteome</keyword>
<comment type="caution">
    <text evidence="2">The sequence shown here is derived from an EMBL/GenBank/DDBJ whole genome shotgun (WGS) entry which is preliminary data.</text>
</comment>
<gene>
    <name evidence="2" type="ORF">QBC47DRAFT_67887</name>
</gene>
<protein>
    <recommendedName>
        <fullName evidence="4">Secreted protein</fullName>
    </recommendedName>
</protein>
<proteinExistence type="predicted"/>
<organism evidence="2 3">
    <name type="scientific">Echria macrotheca</name>
    <dbReference type="NCBI Taxonomy" id="438768"/>
    <lineage>
        <taxon>Eukaryota</taxon>
        <taxon>Fungi</taxon>
        <taxon>Dikarya</taxon>
        <taxon>Ascomycota</taxon>
        <taxon>Pezizomycotina</taxon>
        <taxon>Sordariomycetes</taxon>
        <taxon>Sordariomycetidae</taxon>
        <taxon>Sordariales</taxon>
        <taxon>Schizotheciaceae</taxon>
        <taxon>Echria</taxon>
    </lineage>
</organism>
<sequence length="103" mass="11321">MSARTRLICILEVSRVLSGSAAVEEGAIVGGAQQVRAKRKMIGLSFAWRCQGKAATASQPLLTTPWRWWVRKSGHSSWCPVFDTALWHCAVVKRGSLTLPTLK</sequence>
<evidence type="ECO:0000313" key="2">
    <source>
        <dbReference type="EMBL" id="KAK1752167.1"/>
    </source>
</evidence>
<keyword evidence="1" id="KW-0732">Signal</keyword>
<accession>A0AAJ0B8L5</accession>
<feature type="signal peptide" evidence="1">
    <location>
        <begin position="1"/>
        <end position="21"/>
    </location>
</feature>
<name>A0AAJ0B8L5_9PEZI</name>
<dbReference type="EMBL" id="MU839840">
    <property type="protein sequence ID" value="KAK1752167.1"/>
    <property type="molecule type" value="Genomic_DNA"/>
</dbReference>
<dbReference type="Proteomes" id="UP001239445">
    <property type="component" value="Unassembled WGS sequence"/>
</dbReference>
<evidence type="ECO:0008006" key="4">
    <source>
        <dbReference type="Google" id="ProtNLM"/>
    </source>
</evidence>
<evidence type="ECO:0000313" key="3">
    <source>
        <dbReference type="Proteomes" id="UP001239445"/>
    </source>
</evidence>
<reference evidence="2" key="1">
    <citation type="submission" date="2023-06" db="EMBL/GenBank/DDBJ databases">
        <title>Genome-scale phylogeny and comparative genomics of the fungal order Sordariales.</title>
        <authorList>
            <consortium name="Lawrence Berkeley National Laboratory"/>
            <person name="Hensen N."/>
            <person name="Bonometti L."/>
            <person name="Westerberg I."/>
            <person name="Brannstrom I.O."/>
            <person name="Guillou S."/>
            <person name="Cros-Aarteil S."/>
            <person name="Calhoun S."/>
            <person name="Haridas S."/>
            <person name="Kuo A."/>
            <person name="Mondo S."/>
            <person name="Pangilinan J."/>
            <person name="Riley R."/>
            <person name="Labutti K."/>
            <person name="Andreopoulos B."/>
            <person name="Lipzen A."/>
            <person name="Chen C."/>
            <person name="Yanf M."/>
            <person name="Daum C."/>
            <person name="Ng V."/>
            <person name="Clum A."/>
            <person name="Steindorff A."/>
            <person name="Ohm R."/>
            <person name="Martin F."/>
            <person name="Silar P."/>
            <person name="Natvig D."/>
            <person name="Lalanne C."/>
            <person name="Gautier V."/>
            <person name="Ament-Velasquez S.L."/>
            <person name="Kruys A."/>
            <person name="Hutchinson M.I."/>
            <person name="Powell A.J."/>
            <person name="Barry K."/>
            <person name="Miller A.N."/>
            <person name="Grigoriev I.V."/>
            <person name="Debuchy R."/>
            <person name="Gladieux P."/>
            <person name="Thoren M.H."/>
            <person name="Johannesson H."/>
        </authorList>
    </citation>
    <scope>NUCLEOTIDE SEQUENCE</scope>
    <source>
        <strain evidence="2">PSN4</strain>
    </source>
</reference>
<dbReference type="AlphaFoldDB" id="A0AAJ0B8L5"/>
<feature type="chain" id="PRO_5042459099" description="Secreted protein" evidence="1">
    <location>
        <begin position="22"/>
        <end position="103"/>
    </location>
</feature>
<evidence type="ECO:0000256" key="1">
    <source>
        <dbReference type="SAM" id="SignalP"/>
    </source>
</evidence>